<dbReference type="EMBL" id="CAJOBD010047038">
    <property type="protein sequence ID" value="CAF4339247.1"/>
    <property type="molecule type" value="Genomic_DNA"/>
</dbReference>
<evidence type="ECO:0000256" key="1">
    <source>
        <dbReference type="SAM" id="Phobius"/>
    </source>
</evidence>
<keyword evidence="1" id="KW-1133">Transmembrane helix</keyword>
<organism evidence="2 3">
    <name type="scientific">Rotaria sordida</name>
    <dbReference type="NCBI Taxonomy" id="392033"/>
    <lineage>
        <taxon>Eukaryota</taxon>
        <taxon>Metazoa</taxon>
        <taxon>Spiralia</taxon>
        <taxon>Gnathifera</taxon>
        <taxon>Rotifera</taxon>
        <taxon>Eurotatoria</taxon>
        <taxon>Bdelloidea</taxon>
        <taxon>Philodinida</taxon>
        <taxon>Philodinidae</taxon>
        <taxon>Rotaria</taxon>
    </lineage>
</organism>
<comment type="caution">
    <text evidence="2">The sequence shown here is derived from an EMBL/GenBank/DDBJ whole genome shotgun (WGS) entry which is preliminary data.</text>
</comment>
<gene>
    <name evidence="2" type="ORF">JBS370_LOCUS41566</name>
</gene>
<protein>
    <submittedName>
        <fullName evidence="2">Uncharacterized protein</fullName>
    </submittedName>
</protein>
<reference evidence="2" key="1">
    <citation type="submission" date="2021-02" db="EMBL/GenBank/DDBJ databases">
        <authorList>
            <person name="Nowell W R."/>
        </authorList>
    </citation>
    <scope>NUCLEOTIDE SEQUENCE</scope>
</reference>
<dbReference type="AlphaFoldDB" id="A0A820KBL9"/>
<accession>A0A820KBL9</accession>
<dbReference type="Proteomes" id="UP000663836">
    <property type="component" value="Unassembled WGS sequence"/>
</dbReference>
<evidence type="ECO:0000313" key="3">
    <source>
        <dbReference type="Proteomes" id="UP000663836"/>
    </source>
</evidence>
<keyword evidence="1" id="KW-0472">Membrane</keyword>
<feature type="non-terminal residue" evidence="2">
    <location>
        <position position="1"/>
    </location>
</feature>
<name>A0A820KBL9_9BILA</name>
<sequence length="115" mass="13138">PYSKGFYNYESIIPGCIKSLETYRNISNNVKHNVGIHRNNVNIVHEKIKFIEILDPNDPMVKNEFLRYLSNNKLRIGMVALLITIDITTIVVLIIKDDYRIGTSTTVTISNLVDS</sequence>
<keyword evidence="1" id="KW-0812">Transmembrane</keyword>
<feature type="transmembrane region" description="Helical" evidence="1">
    <location>
        <begin position="76"/>
        <end position="95"/>
    </location>
</feature>
<proteinExistence type="predicted"/>
<evidence type="ECO:0000313" key="2">
    <source>
        <dbReference type="EMBL" id="CAF4339247.1"/>
    </source>
</evidence>